<dbReference type="Pfam" id="PF01738">
    <property type="entry name" value="DLH"/>
    <property type="match status" value="1"/>
</dbReference>
<dbReference type="RefSeq" id="XP_064659692.1">
    <property type="nucleotide sequence ID" value="XM_064802331.1"/>
</dbReference>
<dbReference type="GO" id="GO:0016787">
    <property type="term" value="F:hydrolase activity"/>
    <property type="evidence" value="ECO:0007669"/>
    <property type="project" value="InterPro"/>
</dbReference>
<dbReference type="Proteomes" id="UP001337655">
    <property type="component" value="Unassembled WGS sequence"/>
</dbReference>
<organism evidence="3 4">
    <name type="scientific">Saxophila tyrrhenica</name>
    <dbReference type="NCBI Taxonomy" id="1690608"/>
    <lineage>
        <taxon>Eukaryota</taxon>
        <taxon>Fungi</taxon>
        <taxon>Dikarya</taxon>
        <taxon>Ascomycota</taxon>
        <taxon>Pezizomycotina</taxon>
        <taxon>Dothideomycetes</taxon>
        <taxon>Dothideomycetidae</taxon>
        <taxon>Mycosphaerellales</taxon>
        <taxon>Extremaceae</taxon>
        <taxon>Saxophila</taxon>
    </lineage>
</organism>
<feature type="compositionally biased region" description="Polar residues" evidence="1">
    <location>
        <begin position="209"/>
        <end position="224"/>
    </location>
</feature>
<dbReference type="PANTHER" id="PTHR17630">
    <property type="entry name" value="DIENELACTONE HYDROLASE"/>
    <property type="match status" value="1"/>
</dbReference>
<gene>
    <name evidence="3" type="ORF">LTR77_005082</name>
</gene>
<dbReference type="InterPro" id="IPR029058">
    <property type="entry name" value="AB_hydrolase_fold"/>
</dbReference>
<protein>
    <recommendedName>
        <fullName evidence="2">Dienelactone hydrolase domain-containing protein</fullName>
    </recommendedName>
</protein>
<evidence type="ECO:0000313" key="3">
    <source>
        <dbReference type="EMBL" id="KAK5170494.1"/>
    </source>
</evidence>
<feature type="region of interest" description="Disordered" evidence="1">
    <location>
        <begin position="209"/>
        <end position="232"/>
    </location>
</feature>
<dbReference type="PANTHER" id="PTHR17630:SF105">
    <property type="entry name" value="DIENELACTONE HYDROLASE FAMILY PROTEIN (AFU_ORTHOLOGUE AFUA_4G08790)"/>
    <property type="match status" value="1"/>
</dbReference>
<evidence type="ECO:0000313" key="4">
    <source>
        <dbReference type="Proteomes" id="UP001337655"/>
    </source>
</evidence>
<feature type="domain" description="Dienelactone hydrolase" evidence="2">
    <location>
        <begin position="30"/>
        <end position="279"/>
    </location>
</feature>
<evidence type="ECO:0000259" key="2">
    <source>
        <dbReference type="Pfam" id="PF01738"/>
    </source>
</evidence>
<dbReference type="EMBL" id="JAVRRT010000007">
    <property type="protein sequence ID" value="KAK5170494.1"/>
    <property type="molecule type" value="Genomic_DNA"/>
</dbReference>
<dbReference type="AlphaFoldDB" id="A0AAV9PDD7"/>
<accession>A0AAV9PDD7</accession>
<sequence length="285" mass="31394">MGLKSCCATGSLHSGQPTGRIDKVHGLDCYIADAPNGPPKGIVVIIPDAFGWTFPNNRVLADCYAKEGNFTVYLPEFMNGVILPPDLLDSMKAIQQPGLSLSKIPHIFYAMRTFLPFMFWCRPAACGPRIWSFLSSLKTNEASNLSIGTAGFCWGGKFVTQLCWDGAENRLKDGAQVTKCGFVAHPSFLTYPDDINKVELPYAVAAAENDQQMSPEQAKQTQATLKEKTEKGKAKGVEHEFVFYPGAHHGFAVRADEDDKEEAERGKQAEAQAVRWFQRWLASPA</sequence>
<dbReference type="InterPro" id="IPR002925">
    <property type="entry name" value="Dienelactn_hydro"/>
</dbReference>
<name>A0AAV9PDD7_9PEZI</name>
<reference evidence="3 4" key="1">
    <citation type="submission" date="2023-08" db="EMBL/GenBank/DDBJ databases">
        <title>Black Yeasts Isolated from many extreme environments.</title>
        <authorList>
            <person name="Coleine C."/>
            <person name="Stajich J.E."/>
            <person name="Selbmann L."/>
        </authorList>
    </citation>
    <scope>NUCLEOTIDE SEQUENCE [LARGE SCALE GENOMIC DNA]</scope>
    <source>
        <strain evidence="3 4">CCFEE 5935</strain>
    </source>
</reference>
<dbReference type="SUPFAM" id="SSF53474">
    <property type="entry name" value="alpha/beta-Hydrolases"/>
    <property type="match status" value="1"/>
</dbReference>
<dbReference type="GeneID" id="89926426"/>
<dbReference type="Gene3D" id="3.40.50.1820">
    <property type="entry name" value="alpha/beta hydrolase"/>
    <property type="match status" value="1"/>
</dbReference>
<keyword evidence="4" id="KW-1185">Reference proteome</keyword>
<comment type="caution">
    <text evidence="3">The sequence shown here is derived from an EMBL/GenBank/DDBJ whole genome shotgun (WGS) entry which is preliminary data.</text>
</comment>
<evidence type="ECO:0000256" key="1">
    <source>
        <dbReference type="SAM" id="MobiDB-lite"/>
    </source>
</evidence>
<proteinExistence type="predicted"/>